<evidence type="ECO:0000313" key="1">
    <source>
        <dbReference type="EMBL" id="KAI3367361.1"/>
    </source>
</evidence>
<reference evidence="1" key="1">
    <citation type="submission" date="2022-04" db="EMBL/GenBank/DDBJ databases">
        <title>Jade perch genome.</title>
        <authorList>
            <person name="Chao B."/>
        </authorList>
    </citation>
    <scope>NUCLEOTIDE SEQUENCE</scope>
    <source>
        <strain evidence="1">CB-2022</strain>
    </source>
</reference>
<feature type="non-terminal residue" evidence="1">
    <location>
        <position position="857"/>
    </location>
</feature>
<gene>
    <name evidence="1" type="ORF">L3Q82_026170</name>
</gene>
<comment type="caution">
    <text evidence="1">The sequence shown here is derived from an EMBL/GenBank/DDBJ whole genome shotgun (WGS) entry which is preliminary data.</text>
</comment>
<protein>
    <submittedName>
        <fullName evidence="1">Uncharacterized protein</fullName>
    </submittedName>
</protein>
<sequence>MFLNQQDVISLSSSSPQGLIRQLDSQLVSIKRQIQTIKQSNSCLKEKISSGVDEFRQPEVTMETHSYHLYGNELSINAIRLLASELLIFMLPVQVTQKFNTRWTTEEQLLAVQAIRKYGRDFQAISDVIGNKSVVQVKNFLVNYRRRFNLDEVLQEWEAEHGLEGGDGGGEEDKVEDRMEDKMEVCPAEEEEVAVKVMKESAWTERKPGEPAEPEANHEESACGPVAPRQRQVDGLNPGERRRAVACGGDSSADSVVRVMSAGRSADGREVQIPLQQVAPSLATPHAMAPPSHRPANPWPPSDPAASQGVPAGFLPLHGGFRDHFVETPEAKYCCEACRLVLCQPRQTECGHRFCQSCINGILSHPNPECPADREPLFKDKIFRDVCCHREIMALKVYCRSEANGCQEQMSLQQIPDHLNVCPFFEVPCPLGKCKERMMRKEIHDHLSWKCKHRETSCEFCKTKMPLTDLQKHKETVCPAFPVSCPNHCSFPSLPRSELCSHQHDCPKAQMSCQFQRFGCSFKGLNQDMRQHESTFAAEHLRMMANRNSTLENKVEDVKGELMERYKVLPALSSRLSELENQNDELREKNRQMEQKLATMQKLMSSHSEKLLEVELELRSLRLLRDEMENLRGTLENVRTRLNTLEQGGRSGTGSTTHTLASLETQLNRHDDMLSVHEIRLADMDLRFQVLETASYNGTLIWKIRDYKRRKQEAVVAKTLSLYSQPAILHRVLWVQDVRPRLPERRWHGQGDAPVAVLRGDEGRVRRPAAVALQTEGTDWVTLMLMDQGPSRKHLGDAFKPDPNSSSFRRPAAEMNIASGCPLFVSQSVLETGSYIKDDTIFIKVRTPLPVPDRAHL</sequence>
<accession>A0ACB8WHQ0</accession>
<dbReference type="Proteomes" id="UP000831701">
    <property type="component" value="Chromosome 9"/>
</dbReference>
<proteinExistence type="predicted"/>
<organism evidence="1 2">
    <name type="scientific">Scortum barcoo</name>
    <name type="common">barcoo grunter</name>
    <dbReference type="NCBI Taxonomy" id="214431"/>
    <lineage>
        <taxon>Eukaryota</taxon>
        <taxon>Metazoa</taxon>
        <taxon>Chordata</taxon>
        <taxon>Craniata</taxon>
        <taxon>Vertebrata</taxon>
        <taxon>Euteleostomi</taxon>
        <taxon>Actinopterygii</taxon>
        <taxon>Neopterygii</taxon>
        <taxon>Teleostei</taxon>
        <taxon>Neoteleostei</taxon>
        <taxon>Acanthomorphata</taxon>
        <taxon>Eupercaria</taxon>
        <taxon>Centrarchiformes</taxon>
        <taxon>Terapontoidei</taxon>
        <taxon>Terapontidae</taxon>
        <taxon>Scortum</taxon>
    </lineage>
</organism>
<dbReference type="EMBL" id="CM041539">
    <property type="protein sequence ID" value="KAI3367361.1"/>
    <property type="molecule type" value="Genomic_DNA"/>
</dbReference>
<name>A0ACB8WHQ0_9TELE</name>
<keyword evidence="2" id="KW-1185">Reference proteome</keyword>
<evidence type="ECO:0000313" key="2">
    <source>
        <dbReference type="Proteomes" id="UP000831701"/>
    </source>
</evidence>